<keyword evidence="4" id="KW-1185">Reference proteome</keyword>
<dbReference type="PRINTS" id="PR00837">
    <property type="entry name" value="V5TPXLIKE"/>
</dbReference>
<dbReference type="Gene3D" id="3.40.33.10">
    <property type="entry name" value="CAP"/>
    <property type="match status" value="1"/>
</dbReference>
<name>A0ABR4QC56_9CEST</name>
<accession>A0ABR4QC56</accession>
<evidence type="ECO:0000259" key="2">
    <source>
        <dbReference type="SMART" id="SM00198"/>
    </source>
</evidence>
<feature type="domain" description="SCP" evidence="2">
    <location>
        <begin position="22"/>
        <end position="169"/>
    </location>
</feature>
<evidence type="ECO:0000256" key="1">
    <source>
        <dbReference type="SAM" id="SignalP"/>
    </source>
</evidence>
<dbReference type="Pfam" id="PF00188">
    <property type="entry name" value="CAP"/>
    <property type="match status" value="1"/>
</dbReference>
<dbReference type="InterPro" id="IPR014044">
    <property type="entry name" value="CAP_dom"/>
</dbReference>
<evidence type="ECO:0000313" key="3">
    <source>
        <dbReference type="EMBL" id="KAL5107240.1"/>
    </source>
</evidence>
<feature type="chain" id="PRO_5046303354" evidence="1">
    <location>
        <begin position="17"/>
        <end position="227"/>
    </location>
</feature>
<dbReference type="EMBL" id="JAKROA010000004">
    <property type="protein sequence ID" value="KAL5107240.1"/>
    <property type="molecule type" value="Genomic_DNA"/>
</dbReference>
<dbReference type="InterPro" id="IPR035940">
    <property type="entry name" value="CAP_sf"/>
</dbReference>
<dbReference type="PROSITE" id="PS01009">
    <property type="entry name" value="CRISP_1"/>
    <property type="match status" value="1"/>
</dbReference>
<proteinExistence type="predicted"/>
<comment type="caution">
    <text evidence="3">The sequence shown here is derived from an EMBL/GenBank/DDBJ whole genome shotgun (WGS) entry which is preliminary data.</text>
</comment>
<reference evidence="3 4" key="1">
    <citation type="journal article" date="2022" name="Front. Cell. Infect. Microbiol.">
        <title>The Genomes of Two Strains of Taenia crassiceps the Animal Model for the Study of Human Cysticercosis.</title>
        <authorList>
            <person name="Bobes R.J."/>
            <person name="Estrada K."/>
            <person name="Rios-Valencia D.G."/>
            <person name="Calderon-Gallegos A."/>
            <person name="de la Torre P."/>
            <person name="Carrero J.C."/>
            <person name="Sanchez-Flores A."/>
            <person name="Laclette J.P."/>
        </authorList>
    </citation>
    <scope>NUCLEOTIDE SEQUENCE [LARGE SCALE GENOMIC DNA]</scope>
    <source>
        <strain evidence="3">WFUcys</strain>
    </source>
</reference>
<keyword evidence="1" id="KW-0732">Signal</keyword>
<dbReference type="PANTHER" id="PTHR10334">
    <property type="entry name" value="CYSTEINE-RICH SECRETORY PROTEIN-RELATED"/>
    <property type="match status" value="1"/>
</dbReference>
<sequence length="227" mass="24925">MSKFIYTLVLITLAVSEPLMEQERKALLDLHNSKRASVKPPSTNMLEMAYSKELEKLAADWVARCIYEHPDVEKYPEYGNFGQNLALSGGSGGDLVKMATGWWEEVKDYTYDTNTCAPGKACGHYTQMVWATSGEVGCAVKRCDSIRPDWPKPIYLLACQYKPPGNCIGVKPYTSGTSCSECPPGTTCVNNLCSRGGHYAEAAMSTASITRIGRVALSTVILVYHFV</sequence>
<dbReference type="Proteomes" id="UP001651158">
    <property type="component" value="Unassembled WGS sequence"/>
</dbReference>
<dbReference type="InterPro" id="IPR018244">
    <property type="entry name" value="Allrgn_V5/Tpx1_CS"/>
</dbReference>
<gene>
    <name evidence="3" type="ORF">TcWFU_000376</name>
</gene>
<evidence type="ECO:0000313" key="4">
    <source>
        <dbReference type="Proteomes" id="UP001651158"/>
    </source>
</evidence>
<organism evidence="3 4">
    <name type="scientific">Taenia crassiceps</name>
    <dbReference type="NCBI Taxonomy" id="6207"/>
    <lineage>
        <taxon>Eukaryota</taxon>
        <taxon>Metazoa</taxon>
        <taxon>Spiralia</taxon>
        <taxon>Lophotrochozoa</taxon>
        <taxon>Platyhelminthes</taxon>
        <taxon>Cestoda</taxon>
        <taxon>Eucestoda</taxon>
        <taxon>Cyclophyllidea</taxon>
        <taxon>Taeniidae</taxon>
        <taxon>Taenia</taxon>
    </lineage>
</organism>
<dbReference type="SMART" id="SM00198">
    <property type="entry name" value="SCP"/>
    <property type="match status" value="1"/>
</dbReference>
<protein>
    <submittedName>
        <fullName evidence="3">Peptidase inhibitor 16</fullName>
    </submittedName>
</protein>
<feature type="signal peptide" evidence="1">
    <location>
        <begin position="1"/>
        <end position="16"/>
    </location>
</feature>
<dbReference type="InterPro" id="IPR001283">
    <property type="entry name" value="CRISP-related"/>
</dbReference>
<dbReference type="SUPFAM" id="SSF55797">
    <property type="entry name" value="PR-1-like"/>
    <property type="match status" value="1"/>
</dbReference>